<keyword evidence="10" id="KW-0902">Two-component regulatory system</keyword>
<dbReference type="InterPro" id="IPR003594">
    <property type="entry name" value="HATPase_dom"/>
</dbReference>
<evidence type="ECO:0000256" key="3">
    <source>
        <dbReference type="ARBA" id="ARBA00012438"/>
    </source>
</evidence>
<keyword evidence="8 15" id="KW-0418">Kinase</keyword>
<evidence type="ECO:0000256" key="8">
    <source>
        <dbReference type="ARBA" id="ARBA00022777"/>
    </source>
</evidence>
<dbReference type="Pfam" id="PF02518">
    <property type="entry name" value="HATPase_c"/>
    <property type="match status" value="1"/>
</dbReference>
<keyword evidence="7" id="KW-0547">Nucleotide-binding</keyword>
<comment type="catalytic activity">
    <reaction evidence="1">
        <text>ATP + protein L-histidine = ADP + protein N-phospho-L-histidine.</text>
        <dbReference type="EC" id="2.7.13.3"/>
    </reaction>
</comment>
<evidence type="ECO:0000256" key="11">
    <source>
        <dbReference type="ARBA" id="ARBA00023136"/>
    </source>
</evidence>
<comment type="caution">
    <text evidence="15">The sequence shown here is derived from an EMBL/GenBank/DDBJ whole genome shotgun (WGS) entry which is preliminary data.</text>
</comment>
<dbReference type="PROSITE" id="PS50885">
    <property type="entry name" value="HAMP"/>
    <property type="match status" value="1"/>
</dbReference>
<evidence type="ECO:0000256" key="2">
    <source>
        <dbReference type="ARBA" id="ARBA00004651"/>
    </source>
</evidence>
<evidence type="ECO:0000313" key="15">
    <source>
        <dbReference type="EMBL" id="MFC4386383.1"/>
    </source>
</evidence>
<dbReference type="CDD" id="cd06225">
    <property type="entry name" value="HAMP"/>
    <property type="match status" value="1"/>
</dbReference>
<evidence type="ECO:0000256" key="1">
    <source>
        <dbReference type="ARBA" id="ARBA00000085"/>
    </source>
</evidence>
<evidence type="ECO:0000313" key="16">
    <source>
        <dbReference type="Proteomes" id="UP001595880"/>
    </source>
</evidence>
<keyword evidence="5" id="KW-0597">Phosphoprotein</keyword>
<protein>
    <recommendedName>
        <fullName evidence="3">histidine kinase</fullName>
        <ecNumber evidence="3">2.7.13.3</ecNumber>
    </recommendedName>
</protein>
<evidence type="ECO:0000256" key="9">
    <source>
        <dbReference type="ARBA" id="ARBA00022840"/>
    </source>
</evidence>
<dbReference type="InterPro" id="IPR005467">
    <property type="entry name" value="His_kinase_dom"/>
</dbReference>
<keyword evidence="4" id="KW-1003">Cell membrane</keyword>
<dbReference type="Pfam" id="PF00672">
    <property type="entry name" value="HAMP"/>
    <property type="match status" value="1"/>
</dbReference>
<evidence type="ECO:0000256" key="6">
    <source>
        <dbReference type="ARBA" id="ARBA00022679"/>
    </source>
</evidence>
<dbReference type="GO" id="GO:0004673">
    <property type="term" value="F:protein histidine kinase activity"/>
    <property type="evidence" value="ECO:0007669"/>
    <property type="project" value="UniProtKB-EC"/>
</dbReference>
<gene>
    <name evidence="15" type="ORF">ACFOZ1_01040</name>
</gene>
<keyword evidence="12" id="KW-0812">Transmembrane</keyword>
<feature type="domain" description="Histidine kinase" evidence="13">
    <location>
        <begin position="465"/>
        <end position="575"/>
    </location>
</feature>
<feature type="domain" description="HAMP" evidence="14">
    <location>
        <begin position="301"/>
        <end position="353"/>
    </location>
</feature>
<dbReference type="RefSeq" id="WP_390194941.1">
    <property type="nucleotide sequence ID" value="NZ_JBHSDV010000001.1"/>
</dbReference>
<dbReference type="InterPro" id="IPR010559">
    <property type="entry name" value="Sig_transdc_His_kin_internal"/>
</dbReference>
<feature type="transmembrane region" description="Helical" evidence="12">
    <location>
        <begin position="15"/>
        <end position="35"/>
    </location>
</feature>
<evidence type="ECO:0000256" key="5">
    <source>
        <dbReference type="ARBA" id="ARBA00022553"/>
    </source>
</evidence>
<keyword evidence="6 15" id="KW-0808">Transferase</keyword>
<dbReference type="EMBL" id="JBHSDV010000001">
    <property type="protein sequence ID" value="MFC4386383.1"/>
    <property type="molecule type" value="Genomic_DNA"/>
</dbReference>
<keyword evidence="16" id="KW-1185">Reference proteome</keyword>
<evidence type="ECO:0000256" key="10">
    <source>
        <dbReference type="ARBA" id="ARBA00023012"/>
    </source>
</evidence>
<dbReference type="PANTHER" id="PTHR34220">
    <property type="entry name" value="SENSOR HISTIDINE KINASE YPDA"/>
    <property type="match status" value="1"/>
</dbReference>
<dbReference type="SMART" id="SM00387">
    <property type="entry name" value="HATPase_c"/>
    <property type="match status" value="1"/>
</dbReference>
<dbReference type="Gene3D" id="6.10.340.10">
    <property type="match status" value="1"/>
</dbReference>
<dbReference type="SUPFAM" id="SSF158472">
    <property type="entry name" value="HAMP domain-like"/>
    <property type="match status" value="1"/>
</dbReference>
<proteinExistence type="predicted"/>
<dbReference type="Proteomes" id="UP001595880">
    <property type="component" value="Unassembled WGS sequence"/>
</dbReference>
<comment type="subcellular location">
    <subcellularLocation>
        <location evidence="2">Cell membrane</location>
        <topology evidence="2">Multi-pass membrane protein</topology>
    </subcellularLocation>
</comment>
<dbReference type="Pfam" id="PF06580">
    <property type="entry name" value="His_kinase"/>
    <property type="match status" value="1"/>
</dbReference>
<organism evidence="15 16">
    <name type="scientific">Gracilibacillus marinus</name>
    <dbReference type="NCBI Taxonomy" id="630535"/>
    <lineage>
        <taxon>Bacteria</taxon>
        <taxon>Bacillati</taxon>
        <taxon>Bacillota</taxon>
        <taxon>Bacilli</taxon>
        <taxon>Bacillales</taxon>
        <taxon>Bacillaceae</taxon>
        <taxon>Gracilibacillus</taxon>
    </lineage>
</organism>
<dbReference type="SUPFAM" id="SSF55874">
    <property type="entry name" value="ATPase domain of HSP90 chaperone/DNA topoisomerase II/histidine kinase"/>
    <property type="match status" value="1"/>
</dbReference>
<dbReference type="InterPro" id="IPR004358">
    <property type="entry name" value="Sig_transdc_His_kin-like_C"/>
</dbReference>
<dbReference type="InterPro" id="IPR003660">
    <property type="entry name" value="HAMP_dom"/>
</dbReference>
<sequence>MFHILKKWNTLRNQLLVVFLFVMIIVLIIVSGISYQRIADLLQGNAEEQIRQTAVESNGRLDSLYEQINMVTKQVTTNEELQHILHRTWLGHETTFHERQSLMRTINSIQANADGIYSVEIYTKNYQRIIPIDATNLNERINPIWISLANESKGSLVWIGEDPLDDNYFLVTRRINLMDENFTNGGYMMMRISKTYFQLNEHVDEETKDYTVVVDKYNQTIASNYPFDVEAIHQRKSDTIKVNSEEYIVVENTSKKTGWTVYYLTPVHHLTKGMSIVLTGIIIAGLIGVGIFFISSFFLATFITRPITRLTQTMREAGQGVLAQNPIISSTNEINELNQTYNQLAAETNYLVRMVYEKEIMTNRTELKALQAQIHPHFLFNTLDALYWSLDEKDEEELAAVVLAMSELFRYTISKENQDEWVTVKEELDHIERYMQIMRMRFGDRLLWEKEVESLYLQTKIPKLLIQPLVENAILHGAGNIVGNCTITVLIEKVKERDMLRIVVCDNGPGMNQETLEYVEQLLKGGVAQQKGSGMALHNVEKRLELYYGDKGNGLTIQSEEDRGTTISFEIPVDGGEFS</sequence>
<name>A0ABV8VUC9_9BACI</name>
<evidence type="ECO:0000259" key="14">
    <source>
        <dbReference type="PROSITE" id="PS50885"/>
    </source>
</evidence>
<dbReference type="InterPro" id="IPR036890">
    <property type="entry name" value="HATPase_C_sf"/>
</dbReference>
<dbReference type="Gene3D" id="3.30.565.10">
    <property type="entry name" value="Histidine kinase-like ATPase, C-terminal domain"/>
    <property type="match status" value="1"/>
</dbReference>
<evidence type="ECO:0000256" key="7">
    <source>
        <dbReference type="ARBA" id="ARBA00022741"/>
    </source>
</evidence>
<evidence type="ECO:0000256" key="4">
    <source>
        <dbReference type="ARBA" id="ARBA00022475"/>
    </source>
</evidence>
<evidence type="ECO:0000259" key="13">
    <source>
        <dbReference type="PROSITE" id="PS50109"/>
    </source>
</evidence>
<dbReference type="EC" id="2.7.13.3" evidence="3"/>
<dbReference type="PRINTS" id="PR00344">
    <property type="entry name" value="BCTRLSENSOR"/>
</dbReference>
<feature type="transmembrane region" description="Helical" evidence="12">
    <location>
        <begin position="276"/>
        <end position="303"/>
    </location>
</feature>
<dbReference type="PROSITE" id="PS50109">
    <property type="entry name" value="HIS_KIN"/>
    <property type="match status" value="1"/>
</dbReference>
<keyword evidence="9" id="KW-0067">ATP-binding</keyword>
<dbReference type="PANTHER" id="PTHR34220:SF7">
    <property type="entry name" value="SENSOR HISTIDINE KINASE YPDA"/>
    <property type="match status" value="1"/>
</dbReference>
<dbReference type="SMART" id="SM00304">
    <property type="entry name" value="HAMP"/>
    <property type="match status" value="1"/>
</dbReference>
<keyword evidence="12" id="KW-1133">Transmembrane helix</keyword>
<evidence type="ECO:0000256" key="12">
    <source>
        <dbReference type="SAM" id="Phobius"/>
    </source>
</evidence>
<accession>A0ABV8VUC9</accession>
<keyword evidence="11 12" id="KW-0472">Membrane</keyword>
<reference evidence="16" key="1">
    <citation type="journal article" date="2019" name="Int. J. Syst. Evol. Microbiol.">
        <title>The Global Catalogue of Microorganisms (GCM) 10K type strain sequencing project: providing services to taxonomists for standard genome sequencing and annotation.</title>
        <authorList>
            <consortium name="The Broad Institute Genomics Platform"/>
            <consortium name="The Broad Institute Genome Sequencing Center for Infectious Disease"/>
            <person name="Wu L."/>
            <person name="Ma J."/>
        </authorList>
    </citation>
    <scope>NUCLEOTIDE SEQUENCE [LARGE SCALE GENOMIC DNA]</scope>
    <source>
        <strain evidence="16">KACC 14058</strain>
    </source>
</reference>
<dbReference type="InterPro" id="IPR050640">
    <property type="entry name" value="Bact_2-comp_sensor_kinase"/>
</dbReference>